<feature type="signal peptide" evidence="3">
    <location>
        <begin position="1"/>
        <end position="23"/>
    </location>
</feature>
<feature type="coiled-coil region" evidence="1">
    <location>
        <begin position="387"/>
        <end position="414"/>
    </location>
</feature>
<sequence length="966" mass="109105">MASKFKRLVVMFLCSGLLLSANARDDKREPTSCENMVLPDPERHRIDRERFKEISVPDPSWTETPLITKVGKGHYQVTGQVIHMKYLKEQLATKENFNFHVIRGGMDDLIPRLDILADTLYLKGSVHIYGIKEIKIYVRSLIAAYESKVFFSAPKWKGGFKTTVEAGMNGEDGKDGIDGPQVEVYCDVVTGVLEISSNGEHGAKGQNGGDGVPGVRPPPRPDRPASLCSGSYCKALFYRGERGERGIKGGDGGNAGKPGNGGEAGRINFRARHINGEVRLSVCRGHEAEAALNGRAGPVIRRKLGFLGKEGYDIFGNNKMFAPRIKWQSLEDTVEHIKNAAESYEIAFNNIMSIEQSSQDYKQIASKMTAATSVRINGHLKRLKDAKSGAESEKRAYVKSIQQLEEQMNDILKNIVNLLPQIYARSRFQVDDFLAILQGIAGFASGIASRDPFTVIDSVIGLAGATYSLVGNTCFQSLQSYMGSVKRWLTFGQHYKPLADSSDLDFDQLDVSSIPQIMQANLDINKEKFAAELVCLLDVASDPKEVAAFTQHLESFFILASARIDLIAEVMTLDGDIGGCEFDISLTEQTEKALKEATETPDDSITPSLRQKFLDCLFNTYQELEWSFMKKIYELHKAFAFRTLWEGNNLLESYRRLARDSAMAIGRLNGVVYLTKVLRRLQELKDKANKCFTYNRYTTGIHKWSFNIKNDKMMFDELASKGHTRFSISIDDSCTQCYNVRLLKIYIELSGKEKQPKGIPSDIHLQVRHLSGSFFQAGDNTIKQYYQPIASYRNIKFNRFTLSNDRKCRQSRRRKGRTSKTYCVTENDSRWEPMCNHVLNKHGSHEKDALLGMEECQSPFGIYEVKIPVNKNLECGGIGITGNNCKDIDRHNTRNWSHCFFMMQTCAFYGNVNNSFTFASIQLTKFTQMNVWTQYVYWFGEYPKGPDDVVCRKSQQRKRNETLSTW</sequence>
<feature type="chain" id="PRO_5046060594" evidence="3">
    <location>
        <begin position="24"/>
        <end position="966"/>
    </location>
</feature>
<organism evidence="4 5">
    <name type="scientific">Porites lobata</name>
    <dbReference type="NCBI Taxonomy" id="104759"/>
    <lineage>
        <taxon>Eukaryota</taxon>
        <taxon>Metazoa</taxon>
        <taxon>Cnidaria</taxon>
        <taxon>Anthozoa</taxon>
        <taxon>Hexacorallia</taxon>
        <taxon>Scleractinia</taxon>
        <taxon>Fungiina</taxon>
        <taxon>Poritidae</taxon>
        <taxon>Porites</taxon>
    </lineage>
</organism>
<keyword evidence="5" id="KW-1185">Reference proteome</keyword>
<evidence type="ECO:0000256" key="2">
    <source>
        <dbReference type="SAM" id="MobiDB-lite"/>
    </source>
</evidence>
<proteinExistence type="predicted"/>
<keyword evidence="1" id="KW-0175">Coiled coil</keyword>
<evidence type="ECO:0000256" key="1">
    <source>
        <dbReference type="SAM" id="Coils"/>
    </source>
</evidence>
<evidence type="ECO:0000313" key="4">
    <source>
        <dbReference type="EMBL" id="CAH3148977.1"/>
    </source>
</evidence>
<dbReference type="EMBL" id="CALNXK010000085">
    <property type="protein sequence ID" value="CAH3148977.1"/>
    <property type="molecule type" value="Genomic_DNA"/>
</dbReference>
<keyword evidence="3" id="KW-0732">Signal</keyword>
<evidence type="ECO:0000256" key="3">
    <source>
        <dbReference type="SAM" id="SignalP"/>
    </source>
</evidence>
<comment type="caution">
    <text evidence="4">The sequence shown here is derived from an EMBL/GenBank/DDBJ whole genome shotgun (WGS) entry which is preliminary data.</text>
</comment>
<name>A0ABN8PQV6_9CNID</name>
<dbReference type="Proteomes" id="UP001159405">
    <property type="component" value="Unassembled WGS sequence"/>
</dbReference>
<reference evidence="4 5" key="1">
    <citation type="submission" date="2022-05" db="EMBL/GenBank/DDBJ databases">
        <authorList>
            <consortium name="Genoscope - CEA"/>
            <person name="William W."/>
        </authorList>
    </citation>
    <scope>NUCLEOTIDE SEQUENCE [LARGE SCALE GENOMIC DNA]</scope>
</reference>
<evidence type="ECO:0000313" key="5">
    <source>
        <dbReference type="Proteomes" id="UP001159405"/>
    </source>
</evidence>
<feature type="region of interest" description="Disordered" evidence="2">
    <location>
        <begin position="198"/>
        <end position="226"/>
    </location>
</feature>
<protein>
    <submittedName>
        <fullName evidence="4">Uncharacterized protein</fullName>
    </submittedName>
</protein>
<accession>A0ABN8PQV6</accession>
<gene>
    <name evidence="4" type="ORF">PLOB_00046910</name>
</gene>